<evidence type="ECO:0008006" key="3">
    <source>
        <dbReference type="Google" id="ProtNLM"/>
    </source>
</evidence>
<keyword evidence="1" id="KW-0812">Transmembrane</keyword>
<accession>X1IS96</accession>
<gene>
    <name evidence="2" type="ORF">S03H2_55982</name>
</gene>
<dbReference type="InterPro" id="IPR001036">
    <property type="entry name" value="Acrflvin-R"/>
</dbReference>
<feature type="transmembrane region" description="Helical" evidence="1">
    <location>
        <begin position="73"/>
        <end position="105"/>
    </location>
</feature>
<feature type="transmembrane region" description="Helical" evidence="1">
    <location>
        <begin position="46"/>
        <end position="67"/>
    </location>
</feature>
<dbReference type="GO" id="GO:0005886">
    <property type="term" value="C:plasma membrane"/>
    <property type="evidence" value="ECO:0007669"/>
    <property type="project" value="TreeGrafter"/>
</dbReference>
<dbReference type="SUPFAM" id="SSF82866">
    <property type="entry name" value="Multidrug efflux transporter AcrB transmembrane domain"/>
    <property type="match status" value="1"/>
</dbReference>
<evidence type="ECO:0000313" key="2">
    <source>
        <dbReference type="EMBL" id="GAH84587.1"/>
    </source>
</evidence>
<dbReference type="AlphaFoldDB" id="X1IS96"/>
<feature type="non-terminal residue" evidence="2">
    <location>
        <position position="206"/>
    </location>
</feature>
<protein>
    <recommendedName>
        <fullName evidence="3">SSD domain-containing protein</fullName>
    </recommendedName>
</protein>
<dbReference type="Pfam" id="PF00873">
    <property type="entry name" value="ACR_tran"/>
    <property type="match status" value="1"/>
</dbReference>
<dbReference type="PANTHER" id="PTHR32063:SF0">
    <property type="entry name" value="SWARMING MOTILITY PROTEIN SWRC"/>
    <property type="match status" value="1"/>
</dbReference>
<dbReference type="PRINTS" id="PR00702">
    <property type="entry name" value="ACRIFLAVINRP"/>
</dbReference>
<name>X1IS96_9ZZZZ</name>
<dbReference type="PANTHER" id="PTHR32063">
    <property type="match status" value="1"/>
</dbReference>
<comment type="caution">
    <text evidence="2">The sequence shown here is derived from an EMBL/GenBank/DDBJ whole genome shotgun (WGS) entry which is preliminary data.</text>
</comment>
<sequence length="206" mass="23491">MLTLGGLALGFGLFVDNSIVVFENVLRYREKGFSPVQAAIKGSKEVFLPVLAATLTTMSVFFSFAYFQGRLKIYYLPLAIVISSALAASLLVSFSLIPALSPKLLKKGRKERKERIRSAYEKSLRFFLRHPVEIIIIIVLLFFGSYKWFKEEVTLGYFFPWFSEQVLRVSIQTPPGTPIERTDAIVRKFEDKVLKGKYEKKMEAKS</sequence>
<dbReference type="GO" id="GO:0042910">
    <property type="term" value="F:xenobiotic transmembrane transporter activity"/>
    <property type="evidence" value="ECO:0007669"/>
    <property type="project" value="TreeGrafter"/>
</dbReference>
<proteinExistence type="predicted"/>
<dbReference type="Gene3D" id="1.20.1640.10">
    <property type="entry name" value="Multidrug efflux transporter AcrB transmembrane domain"/>
    <property type="match status" value="1"/>
</dbReference>
<keyword evidence="1" id="KW-0472">Membrane</keyword>
<organism evidence="2">
    <name type="scientific">marine sediment metagenome</name>
    <dbReference type="NCBI Taxonomy" id="412755"/>
    <lineage>
        <taxon>unclassified sequences</taxon>
        <taxon>metagenomes</taxon>
        <taxon>ecological metagenomes</taxon>
    </lineage>
</organism>
<feature type="transmembrane region" description="Helical" evidence="1">
    <location>
        <begin position="6"/>
        <end position="26"/>
    </location>
</feature>
<dbReference type="EMBL" id="BARU01035800">
    <property type="protein sequence ID" value="GAH84587.1"/>
    <property type="molecule type" value="Genomic_DNA"/>
</dbReference>
<evidence type="ECO:0000256" key="1">
    <source>
        <dbReference type="SAM" id="Phobius"/>
    </source>
</evidence>
<feature type="transmembrane region" description="Helical" evidence="1">
    <location>
        <begin position="126"/>
        <end position="149"/>
    </location>
</feature>
<keyword evidence="1" id="KW-1133">Transmembrane helix</keyword>
<reference evidence="2" key="1">
    <citation type="journal article" date="2014" name="Front. Microbiol.">
        <title>High frequency of phylogenetically diverse reductive dehalogenase-homologous genes in deep subseafloor sedimentary metagenomes.</title>
        <authorList>
            <person name="Kawai M."/>
            <person name="Futagami T."/>
            <person name="Toyoda A."/>
            <person name="Takaki Y."/>
            <person name="Nishi S."/>
            <person name="Hori S."/>
            <person name="Arai W."/>
            <person name="Tsubouchi T."/>
            <person name="Morono Y."/>
            <person name="Uchiyama I."/>
            <person name="Ito T."/>
            <person name="Fujiyama A."/>
            <person name="Inagaki F."/>
            <person name="Takami H."/>
        </authorList>
    </citation>
    <scope>NUCLEOTIDE SEQUENCE</scope>
    <source>
        <strain evidence="2">Expedition CK06-06</strain>
    </source>
</reference>